<gene>
    <name evidence="1" type="ORF">C493_18521</name>
</gene>
<evidence type="ECO:0000313" key="1">
    <source>
        <dbReference type="EMBL" id="ELY51006.1"/>
    </source>
</evidence>
<comment type="caution">
    <text evidence="1">The sequence shown here is derived from an EMBL/GenBank/DDBJ whole genome shotgun (WGS) entry which is preliminary data.</text>
</comment>
<organism evidence="1 2">
    <name type="scientific">Natronolimnohabitans innermongolicus JCM 12255</name>
    <dbReference type="NCBI Taxonomy" id="1227499"/>
    <lineage>
        <taxon>Archaea</taxon>
        <taxon>Methanobacteriati</taxon>
        <taxon>Methanobacteriota</taxon>
        <taxon>Stenosarchaea group</taxon>
        <taxon>Halobacteria</taxon>
        <taxon>Halobacteriales</taxon>
        <taxon>Natrialbaceae</taxon>
        <taxon>Natronolimnohabitans</taxon>
    </lineage>
</organism>
<sequence>MILMKLSRRRLFASLAGLASLAAVIETDGASRIGVGHTAAIDTADSKSVLSLSFEESSNTLTIDSTLKGGKVMKFNTERITVRPDPSDKTIPVTVAVKADGHDEDTITVRVEKEDIRVETEHPLVL</sequence>
<dbReference type="eggNOG" id="ENOG502N5IZ">
    <property type="taxonomic scope" value="Archaea"/>
</dbReference>
<dbReference type="EMBL" id="AOHZ01000084">
    <property type="protein sequence ID" value="ELY51006.1"/>
    <property type="molecule type" value="Genomic_DNA"/>
</dbReference>
<dbReference type="Proteomes" id="UP000011602">
    <property type="component" value="Unassembled WGS sequence"/>
</dbReference>
<reference evidence="1 2" key="1">
    <citation type="journal article" date="2014" name="PLoS Genet.">
        <title>Phylogenetically driven sequencing of extremely halophilic archaea reveals strategies for static and dynamic osmo-response.</title>
        <authorList>
            <person name="Becker E.A."/>
            <person name="Seitzer P.M."/>
            <person name="Tritt A."/>
            <person name="Larsen D."/>
            <person name="Krusor M."/>
            <person name="Yao A.I."/>
            <person name="Wu D."/>
            <person name="Madern D."/>
            <person name="Eisen J.A."/>
            <person name="Darling A.E."/>
            <person name="Facciotti M.T."/>
        </authorList>
    </citation>
    <scope>NUCLEOTIDE SEQUENCE [LARGE SCALE GENOMIC DNA]</scope>
    <source>
        <strain evidence="1 2">JCM 12255</strain>
    </source>
</reference>
<evidence type="ECO:0000313" key="2">
    <source>
        <dbReference type="Proteomes" id="UP000011602"/>
    </source>
</evidence>
<keyword evidence="2" id="KW-1185">Reference proteome</keyword>
<accession>L9WP92</accession>
<protein>
    <submittedName>
        <fullName evidence="1">Uncharacterized protein</fullName>
    </submittedName>
</protein>
<proteinExistence type="predicted"/>
<name>L9WP92_9EURY</name>
<dbReference type="AlphaFoldDB" id="L9WP92"/>